<protein>
    <submittedName>
        <fullName evidence="1">Uncharacterized protein</fullName>
    </submittedName>
</protein>
<dbReference type="EMBL" id="ASPP01035485">
    <property type="protein sequence ID" value="ETO02560.1"/>
    <property type="molecule type" value="Genomic_DNA"/>
</dbReference>
<reference evidence="1 2" key="1">
    <citation type="journal article" date="2013" name="Curr. Biol.">
        <title>The Genome of the Foraminiferan Reticulomyxa filosa.</title>
        <authorList>
            <person name="Glockner G."/>
            <person name="Hulsmann N."/>
            <person name="Schleicher M."/>
            <person name="Noegel A.A."/>
            <person name="Eichinger L."/>
            <person name="Gallinger C."/>
            <person name="Pawlowski J."/>
            <person name="Sierra R."/>
            <person name="Euteneuer U."/>
            <person name="Pillet L."/>
            <person name="Moustafa A."/>
            <person name="Platzer M."/>
            <person name="Groth M."/>
            <person name="Szafranski K."/>
            <person name="Schliwa M."/>
        </authorList>
    </citation>
    <scope>NUCLEOTIDE SEQUENCE [LARGE SCALE GENOMIC DNA]</scope>
</reference>
<dbReference type="AlphaFoldDB" id="X6LP97"/>
<dbReference type="OrthoDB" id="124855at2759"/>
<dbReference type="InterPro" id="IPR016197">
    <property type="entry name" value="Chromo-like_dom_sf"/>
</dbReference>
<proteinExistence type="predicted"/>
<gene>
    <name evidence="1" type="ORF">RFI_34858</name>
</gene>
<accession>X6LP97</accession>
<name>X6LP97_RETFI</name>
<dbReference type="Proteomes" id="UP000023152">
    <property type="component" value="Unassembled WGS sequence"/>
</dbReference>
<dbReference type="Gene3D" id="2.30.30.140">
    <property type="match status" value="1"/>
</dbReference>
<organism evidence="1 2">
    <name type="scientific">Reticulomyxa filosa</name>
    <dbReference type="NCBI Taxonomy" id="46433"/>
    <lineage>
        <taxon>Eukaryota</taxon>
        <taxon>Sar</taxon>
        <taxon>Rhizaria</taxon>
        <taxon>Retaria</taxon>
        <taxon>Foraminifera</taxon>
        <taxon>Monothalamids</taxon>
        <taxon>Reticulomyxidae</taxon>
        <taxon>Reticulomyxa</taxon>
    </lineage>
</organism>
<evidence type="ECO:0000313" key="1">
    <source>
        <dbReference type="EMBL" id="ETO02560.1"/>
    </source>
</evidence>
<sequence length="181" mass="21475">MCQDQVQGPIDNSELVDAEDLFAIEERVRGLHTDQWNLLRTRKYRRQMDNHLFHQRTRQMEKFSTWRYFGRSKCGQKKWYESHIRVVAPEGSSNAGKAAVHFIGWAERWDEWIHIKTYSFEREIISAATGNDYLGESSWFREGYEKGKLKQKGVIGLCNFGEHLFYELHYSIPLFDSLFSK</sequence>
<dbReference type="SUPFAM" id="SSF54160">
    <property type="entry name" value="Chromo domain-like"/>
    <property type="match status" value="1"/>
</dbReference>
<comment type="caution">
    <text evidence="1">The sequence shown here is derived from an EMBL/GenBank/DDBJ whole genome shotgun (WGS) entry which is preliminary data.</text>
</comment>
<keyword evidence="2" id="KW-1185">Reference proteome</keyword>
<evidence type="ECO:0000313" key="2">
    <source>
        <dbReference type="Proteomes" id="UP000023152"/>
    </source>
</evidence>